<reference evidence="2" key="2">
    <citation type="submission" date="2022-06" db="UniProtKB">
        <authorList>
            <consortium name="EnsemblMetazoa"/>
        </authorList>
    </citation>
    <scope>IDENTIFICATION</scope>
    <source>
        <strain evidence="2">PS312</strain>
    </source>
</reference>
<accession>A0A454XW77</accession>
<reference evidence="3" key="1">
    <citation type="journal article" date="2008" name="Nat. Genet.">
        <title>The Pristionchus pacificus genome provides a unique perspective on nematode lifestyle and parasitism.</title>
        <authorList>
            <person name="Dieterich C."/>
            <person name="Clifton S.W."/>
            <person name="Schuster L.N."/>
            <person name="Chinwalla A."/>
            <person name="Delehaunty K."/>
            <person name="Dinkelacker I."/>
            <person name="Fulton L."/>
            <person name="Fulton R."/>
            <person name="Godfrey J."/>
            <person name="Minx P."/>
            <person name="Mitreva M."/>
            <person name="Roeseler W."/>
            <person name="Tian H."/>
            <person name="Witte H."/>
            <person name="Yang S.P."/>
            <person name="Wilson R.K."/>
            <person name="Sommer R.J."/>
        </authorList>
    </citation>
    <scope>NUCLEOTIDE SEQUENCE [LARGE SCALE GENOMIC DNA]</scope>
    <source>
        <strain evidence="3">PS312</strain>
    </source>
</reference>
<organism evidence="2 3">
    <name type="scientific">Pristionchus pacificus</name>
    <name type="common">Parasitic nematode worm</name>
    <dbReference type="NCBI Taxonomy" id="54126"/>
    <lineage>
        <taxon>Eukaryota</taxon>
        <taxon>Metazoa</taxon>
        <taxon>Ecdysozoa</taxon>
        <taxon>Nematoda</taxon>
        <taxon>Chromadorea</taxon>
        <taxon>Rhabditida</taxon>
        <taxon>Rhabditina</taxon>
        <taxon>Diplogasteromorpha</taxon>
        <taxon>Diplogasteroidea</taxon>
        <taxon>Neodiplogasteridae</taxon>
        <taxon>Pristionchus</taxon>
    </lineage>
</organism>
<dbReference type="AlphaFoldDB" id="A0A454XW77"/>
<name>A0A454XW77_PRIPA</name>
<feature type="compositionally biased region" description="Low complexity" evidence="1">
    <location>
        <begin position="162"/>
        <end position="185"/>
    </location>
</feature>
<evidence type="ECO:0000313" key="2">
    <source>
        <dbReference type="EnsemblMetazoa" id="PPA36896.1"/>
    </source>
</evidence>
<gene>
    <name evidence="2" type="primary">WBGene00275265</name>
</gene>
<accession>A0A8R1UNZ4</accession>
<feature type="region of interest" description="Disordered" evidence="1">
    <location>
        <begin position="70"/>
        <end position="90"/>
    </location>
</feature>
<dbReference type="EnsemblMetazoa" id="PPA36896.1">
    <property type="protein sequence ID" value="PPA36896.1"/>
    <property type="gene ID" value="WBGene00275265"/>
</dbReference>
<feature type="region of interest" description="Disordered" evidence="1">
    <location>
        <begin position="135"/>
        <end position="197"/>
    </location>
</feature>
<protein>
    <submittedName>
        <fullName evidence="2">Uncharacterized protein</fullName>
    </submittedName>
</protein>
<dbReference type="InterPro" id="IPR035441">
    <property type="entry name" value="TFIIS/LEDGF_dom_sf"/>
</dbReference>
<evidence type="ECO:0000313" key="3">
    <source>
        <dbReference type="Proteomes" id="UP000005239"/>
    </source>
</evidence>
<proteinExistence type="predicted"/>
<feature type="compositionally biased region" description="Polar residues" evidence="1">
    <location>
        <begin position="71"/>
        <end position="90"/>
    </location>
</feature>
<feature type="compositionally biased region" description="Basic and acidic residues" evidence="1">
    <location>
        <begin position="188"/>
        <end position="197"/>
    </location>
</feature>
<dbReference type="SUPFAM" id="SSF47676">
    <property type="entry name" value="Conserved domain common to transcription factors TFIIS, elongin A, CRSP70"/>
    <property type="match status" value="1"/>
</dbReference>
<dbReference type="Proteomes" id="UP000005239">
    <property type="component" value="Unassembled WGS sequence"/>
</dbReference>
<dbReference type="Gene3D" id="1.20.930.10">
    <property type="entry name" value="Conserved domain common to transcription factors TFIIS, elongin A, CRSP70"/>
    <property type="match status" value="1"/>
</dbReference>
<keyword evidence="3" id="KW-1185">Reference proteome</keyword>
<evidence type="ECO:0000256" key="1">
    <source>
        <dbReference type="SAM" id="MobiDB-lite"/>
    </source>
</evidence>
<sequence length="237" mass="26434">MSSDMRIRVESYLAKLENPAKIVKYLAKLAYLDIPQDILKTTCAVKTVSKLFDHPMCGKLARRTVQRWHKSATSTTVPSSPEKSAATLDTTPRWTLSPEWAIILATIQFDPLPTVKKEEVSKKVVDVEEPVVKKARYSDDKENSFSQFTSKKERSKMYSGKSSSPPLSTSSSSSSPPPISSTTSTLKRPNDNKAVEEARLKEIAARIEKRKAEAQANNRKTVILGKTDSRALSYRTL</sequence>